<dbReference type="EC" id="2.7.2.3" evidence="5 12"/>
<dbReference type="InterPro" id="IPR015911">
    <property type="entry name" value="Phosphoglycerate_kinase_CS"/>
</dbReference>
<protein>
    <recommendedName>
        <fullName evidence="6 12">Phosphoglycerate kinase</fullName>
        <ecNumber evidence="5 12">2.7.2.3</ecNumber>
    </recommendedName>
</protein>
<feature type="binding site" evidence="12">
    <location>
        <position position="153"/>
    </location>
    <ligand>
        <name>substrate</name>
    </ligand>
</feature>
<dbReference type="AlphaFoldDB" id="A0A7X1E5H7"/>
<comment type="catalytic activity">
    <reaction evidence="1 12 15">
        <text>(2R)-3-phosphoglycerate + ATP = (2R)-3-phospho-glyceroyl phosphate + ADP</text>
        <dbReference type="Rhea" id="RHEA:14801"/>
        <dbReference type="ChEBI" id="CHEBI:30616"/>
        <dbReference type="ChEBI" id="CHEBI:57604"/>
        <dbReference type="ChEBI" id="CHEBI:58272"/>
        <dbReference type="ChEBI" id="CHEBI:456216"/>
        <dbReference type="EC" id="2.7.2.3"/>
    </reaction>
</comment>
<evidence type="ECO:0000256" key="1">
    <source>
        <dbReference type="ARBA" id="ARBA00000642"/>
    </source>
</evidence>
<dbReference type="GO" id="GO:0005829">
    <property type="term" value="C:cytosol"/>
    <property type="evidence" value="ECO:0007669"/>
    <property type="project" value="TreeGrafter"/>
</dbReference>
<dbReference type="FunFam" id="3.40.50.1260:FF:000006">
    <property type="entry name" value="Phosphoglycerate kinase"/>
    <property type="match status" value="1"/>
</dbReference>
<evidence type="ECO:0000256" key="15">
    <source>
        <dbReference type="RuleBase" id="RU000532"/>
    </source>
</evidence>
<feature type="binding site" evidence="12 14">
    <location>
        <begin position="355"/>
        <end position="358"/>
    </location>
    <ligand>
        <name>ATP</name>
        <dbReference type="ChEBI" id="CHEBI:30616"/>
    </ligand>
</feature>
<feature type="binding site" evidence="12 13">
    <location>
        <begin position="22"/>
        <end position="24"/>
    </location>
    <ligand>
        <name>substrate</name>
    </ligand>
</feature>
<proteinExistence type="inferred from homology"/>
<feature type="binding site" evidence="12 13">
    <location>
        <begin position="61"/>
        <end position="64"/>
    </location>
    <ligand>
        <name>substrate</name>
    </ligand>
</feature>
<dbReference type="Pfam" id="PF00162">
    <property type="entry name" value="PGK"/>
    <property type="match status" value="1"/>
</dbReference>
<dbReference type="GO" id="GO:0006096">
    <property type="term" value="P:glycolytic process"/>
    <property type="evidence" value="ECO:0007669"/>
    <property type="project" value="UniProtKB-UniRule"/>
</dbReference>
<keyword evidence="7 12" id="KW-0808">Transferase</keyword>
<feature type="binding site" evidence="12">
    <location>
        <position position="120"/>
    </location>
    <ligand>
        <name>substrate</name>
    </ligand>
</feature>
<dbReference type="PROSITE" id="PS00111">
    <property type="entry name" value="PGLYCERATE_KINASE"/>
    <property type="match status" value="1"/>
</dbReference>
<dbReference type="CDD" id="cd00318">
    <property type="entry name" value="Phosphoglycerate_kinase"/>
    <property type="match status" value="1"/>
</dbReference>
<evidence type="ECO:0000256" key="3">
    <source>
        <dbReference type="ARBA" id="ARBA00008982"/>
    </source>
</evidence>
<organism evidence="16 17">
    <name type="scientific">Puniceicoccus vermicola</name>
    <dbReference type="NCBI Taxonomy" id="388746"/>
    <lineage>
        <taxon>Bacteria</taxon>
        <taxon>Pseudomonadati</taxon>
        <taxon>Verrucomicrobiota</taxon>
        <taxon>Opitutia</taxon>
        <taxon>Puniceicoccales</taxon>
        <taxon>Puniceicoccaceae</taxon>
        <taxon>Puniceicoccus</taxon>
    </lineage>
</organism>
<feature type="binding site" evidence="13">
    <location>
        <position position="153"/>
    </location>
    <ligand>
        <name>(2R)-3-phosphoglycerate</name>
        <dbReference type="ChEBI" id="CHEBI:58272"/>
    </ligand>
</feature>
<dbReference type="HAMAP" id="MF_00145">
    <property type="entry name" value="Phosphoglyc_kinase"/>
    <property type="match status" value="1"/>
</dbReference>
<dbReference type="PIRSF" id="PIRSF000724">
    <property type="entry name" value="Pgk"/>
    <property type="match status" value="1"/>
</dbReference>
<dbReference type="PANTHER" id="PTHR11406">
    <property type="entry name" value="PHOSPHOGLYCERATE KINASE"/>
    <property type="match status" value="1"/>
</dbReference>
<keyword evidence="11 12" id="KW-0324">Glycolysis</keyword>
<keyword evidence="17" id="KW-1185">Reference proteome</keyword>
<evidence type="ECO:0000256" key="11">
    <source>
        <dbReference type="ARBA" id="ARBA00023152"/>
    </source>
</evidence>
<name>A0A7X1E5H7_9BACT</name>
<evidence type="ECO:0000313" key="16">
    <source>
        <dbReference type="EMBL" id="MBC2603048.1"/>
    </source>
</evidence>
<feature type="binding site" evidence="13">
    <location>
        <position position="38"/>
    </location>
    <ligand>
        <name>(2R)-3-phosphoglycerate</name>
        <dbReference type="ChEBI" id="CHEBI:58272"/>
    </ligand>
</feature>
<gene>
    <name evidence="12" type="primary">pgk</name>
    <name evidence="16" type="ORF">H5P30_14795</name>
</gene>
<keyword evidence="12" id="KW-0963">Cytoplasm</keyword>
<evidence type="ECO:0000313" key="17">
    <source>
        <dbReference type="Proteomes" id="UP000525652"/>
    </source>
</evidence>
<evidence type="ECO:0000256" key="14">
    <source>
        <dbReference type="PIRSR" id="PIRSR000724-2"/>
    </source>
</evidence>
<keyword evidence="9 12" id="KW-0418">Kinase</keyword>
<evidence type="ECO:0000256" key="13">
    <source>
        <dbReference type="PIRSR" id="PIRSR000724-1"/>
    </source>
</evidence>
<comment type="pathway">
    <text evidence="2 12">Carbohydrate degradation; glycolysis; pyruvate from D-glyceraldehyde 3-phosphate: step 2/5.</text>
</comment>
<dbReference type="GO" id="GO:0005524">
    <property type="term" value="F:ATP binding"/>
    <property type="evidence" value="ECO:0007669"/>
    <property type="project" value="UniProtKB-KW"/>
</dbReference>
<evidence type="ECO:0000256" key="12">
    <source>
        <dbReference type="HAMAP-Rule" id="MF_00145"/>
    </source>
</evidence>
<feature type="binding site" evidence="12 14">
    <location>
        <position position="329"/>
    </location>
    <ligand>
        <name>ATP</name>
        <dbReference type="ChEBI" id="CHEBI:30616"/>
    </ligand>
</feature>
<dbReference type="GO" id="GO:0043531">
    <property type="term" value="F:ADP binding"/>
    <property type="evidence" value="ECO:0007669"/>
    <property type="project" value="TreeGrafter"/>
</dbReference>
<feature type="binding site" evidence="13">
    <location>
        <position position="120"/>
    </location>
    <ligand>
        <name>(2R)-3-phosphoglycerate</name>
        <dbReference type="ChEBI" id="CHEBI:58272"/>
    </ligand>
</feature>
<evidence type="ECO:0000256" key="2">
    <source>
        <dbReference type="ARBA" id="ARBA00004838"/>
    </source>
</evidence>
<dbReference type="GO" id="GO:0006094">
    <property type="term" value="P:gluconeogenesis"/>
    <property type="evidence" value="ECO:0007669"/>
    <property type="project" value="TreeGrafter"/>
</dbReference>
<evidence type="ECO:0000256" key="10">
    <source>
        <dbReference type="ARBA" id="ARBA00022840"/>
    </source>
</evidence>
<feature type="binding site" evidence="12">
    <location>
        <position position="38"/>
    </location>
    <ligand>
        <name>substrate</name>
    </ligand>
</feature>
<dbReference type="Proteomes" id="UP000525652">
    <property type="component" value="Unassembled WGS sequence"/>
</dbReference>
<feature type="binding site" evidence="12 14">
    <location>
        <position position="204"/>
    </location>
    <ligand>
        <name>ATP</name>
        <dbReference type="ChEBI" id="CHEBI:30616"/>
    </ligand>
</feature>
<dbReference type="SUPFAM" id="SSF53748">
    <property type="entry name" value="Phosphoglycerate kinase"/>
    <property type="match status" value="1"/>
</dbReference>
<dbReference type="PANTHER" id="PTHR11406:SF23">
    <property type="entry name" value="PHOSPHOGLYCERATE KINASE 1, CHLOROPLASTIC-RELATED"/>
    <property type="match status" value="1"/>
</dbReference>
<dbReference type="GO" id="GO:0004618">
    <property type="term" value="F:phosphoglycerate kinase activity"/>
    <property type="evidence" value="ECO:0007669"/>
    <property type="project" value="UniProtKB-UniRule"/>
</dbReference>
<evidence type="ECO:0000256" key="4">
    <source>
        <dbReference type="ARBA" id="ARBA00011245"/>
    </source>
</evidence>
<dbReference type="FunFam" id="3.40.50.1260:FF:000003">
    <property type="entry name" value="Phosphoglycerate kinase"/>
    <property type="match status" value="1"/>
</dbReference>
<dbReference type="InterPro" id="IPR001576">
    <property type="entry name" value="Phosphoglycerate_kinase"/>
</dbReference>
<evidence type="ECO:0000256" key="7">
    <source>
        <dbReference type="ARBA" id="ARBA00022679"/>
    </source>
</evidence>
<comment type="caution">
    <text evidence="16">The sequence shown here is derived from an EMBL/GenBank/DDBJ whole genome shotgun (WGS) entry which is preliminary data.</text>
</comment>
<accession>A0A7X1E5H7</accession>
<evidence type="ECO:0000256" key="5">
    <source>
        <dbReference type="ARBA" id="ARBA00013061"/>
    </source>
</evidence>
<keyword evidence="10 12" id="KW-0067">ATP-binding</keyword>
<comment type="similarity">
    <text evidence="3 12 15">Belongs to the phosphoglycerate kinase family.</text>
</comment>
<dbReference type="UniPathway" id="UPA00109">
    <property type="reaction ID" value="UER00185"/>
</dbReference>
<feature type="binding site" evidence="12">
    <location>
        <position position="298"/>
    </location>
    <ligand>
        <name>ATP</name>
        <dbReference type="ChEBI" id="CHEBI:30616"/>
    </ligand>
</feature>
<comment type="subcellular location">
    <subcellularLocation>
        <location evidence="12">Cytoplasm</location>
    </subcellularLocation>
</comment>
<evidence type="ECO:0000256" key="8">
    <source>
        <dbReference type="ARBA" id="ARBA00022741"/>
    </source>
</evidence>
<dbReference type="InterPro" id="IPR036043">
    <property type="entry name" value="Phosphoglycerate_kinase_sf"/>
</dbReference>
<dbReference type="Gene3D" id="3.40.50.1260">
    <property type="entry name" value="Phosphoglycerate kinase, N-terminal domain"/>
    <property type="match status" value="2"/>
</dbReference>
<dbReference type="InterPro" id="IPR015824">
    <property type="entry name" value="Phosphoglycerate_kinase_N"/>
</dbReference>
<evidence type="ECO:0000256" key="9">
    <source>
        <dbReference type="ARBA" id="ARBA00022777"/>
    </source>
</evidence>
<reference evidence="16 17" key="1">
    <citation type="submission" date="2020-07" db="EMBL/GenBank/DDBJ databases">
        <authorList>
            <person name="Feng X."/>
        </authorList>
    </citation>
    <scope>NUCLEOTIDE SEQUENCE [LARGE SCALE GENOMIC DNA]</scope>
    <source>
        <strain evidence="16 17">JCM14086</strain>
    </source>
</reference>
<keyword evidence="8 12" id="KW-0547">Nucleotide-binding</keyword>
<sequence>MSKAKTIDSVDLAGKRVFVRVDFNVPLDSNGTISDDSRIVAALPTINKLIEQGAKIILGSHLGRPKGKRVPEMSLAPVAKELSNKLGKLVAFTDDCIGDKVKAAAEALEPGQILLLENLRFHEGEEKNDPAFTEKLASIAEAYVNDAFGTAHRAHASTAGVCDFLSPKVAGYLIEKELAYLGEKTGNPEHPFVVILGGAKVSDKIAVIDSLLDKADTMLIGGAMAYTFALANGRTVGDSLCEIDKVETAKAAINKAAEKGVKLLLPTDNLIAKGLDFKEKSVAETDTISGNIPDGWEGVDIGPETIKAFSEEIASAKTILWNGPMGIFEISECSKGTFAVADAVASSSGTSIIGGGDSVKAIKKSGFSDKVTFMSTGGGASLEFLEGKTLPGVAALDQE</sequence>
<evidence type="ECO:0000256" key="6">
    <source>
        <dbReference type="ARBA" id="ARBA00016471"/>
    </source>
</evidence>
<dbReference type="PRINTS" id="PR00477">
    <property type="entry name" value="PHGLYCKINASE"/>
</dbReference>
<dbReference type="RefSeq" id="WP_185693691.1">
    <property type="nucleotide sequence ID" value="NZ_JACHVA010000117.1"/>
</dbReference>
<dbReference type="EMBL" id="JACHVA010000117">
    <property type="protein sequence ID" value="MBC2603048.1"/>
    <property type="molecule type" value="Genomic_DNA"/>
</dbReference>
<comment type="subunit">
    <text evidence="4 12">Monomer.</text>
</comment>